<dbReference type="InterPro" id="IPR032808">
    <property type="entry name" value="DoxX"/>
</dbReference>
<accession>A0A4R5UW05</accession>
<gene>
    <name evidence="6" type="ORF">E1898_12655</name>
</gene>
<keyword evidence="4 5" id="KW-0472">Membrane</keyword>
<evidence type="ECO:0000256" key="4">
    <source>
        <dbReference type="ARBA" id="ARBA00023136"/>
    </source>
</evidence>
<evidence type="ECO:0000256" key="3">
    <source>
        <dbReference type="ARBA" id="ARBA00022989"/>
    </source>
</evidence>
<reference evidence="6 7" key="1">
    <citation type="submission" date="2019-03" db="EMBL/GenBank/DDBJ databases">
        <title>Algoriphagus aquimaris sp. nov., isolated form marine sediment in Pohang, Korea.</title>
        <authorList>
            <person name="Kim J."/>
            <person name="Yoon S.-H."/>
            <person name="Lee S.-S."/>
        </authorList>
    </citation>
    <scope>NUCLEOTIDE SEQUENCE [LARGE SCALE GENOMIC DNA]</scope>
    <source>
        <strain evidence="6 7">F21</strain>
    </source>
</reference>
<evidence type="ECO:0000256" key="2">
    <source>
        <dbReference type="ARBA" id="ARBA00022692"/>
    </source>
</evidence>
<dbReference type="Proteomes" id="UP000295438">
    <property type="component" value="Unassembled WGS sequence"/>
</dbReference>
<feature type="transmembrane region" description="Helical" evidence="5">
    <location>
        <begin position="63"/>
        <end position="83"/>
    </location>
</feature>
<evidence type="ECO:0000256" key="5">
    <source>
        <dbReference type="SAM" id="Phobius"/>
    </source>
</evidence>
<comment type="caution">
    <text evidence="6">The sequence shown here is derived from an EMBL/GenBank/DDBJ whole genome shotgun (WGS) entry which is preliminary data.</text>
</comment>
<evidence type="ECO:0000256" key="1">
    <source>
        <dbReference type="ARBA" id="ARBA00004141"/>
    </source>
</evidence>
<evidence type="ECO:0000313" key="7">
    <source>
        <dbReference type="Proteomes" id="UP000295438"/>
    </source>
</evidence>
<dbReference type="EMBL" id="SMUW01000035">
    <property type="protein sequence ID" value="TDK43453.1"/>
    <property type="molecule type" value="Genomic_DNA"/>
</dbReference>
<comment type="subcellular location">
    <subcellularLocation>
        <location evidence="1">Membrane</location>
        <topology evidence="1">Multi-pass membrane protein</topology>
    </subcellularLocation>
</comment>
<keyword evidence="2 5" id="KW-0812">Transmembrane</keyword>
<feature type="transmembrane region" description="Helical" evidence="5">
    <location>
        <begin position="129"/>
        <end position="148"/>
    </location>
</feature>
<feature type="transmembrane region" description="Helical" evidence="5">
    <location>
        <begin position="12"/>
        <end position="28"/>
    </location>
</feature>
<keyword evidence="7" id="KW-1185">Reference proteome</keyword>
<evidence type="ECO:0000313" key="6">
    <source>
        <dbReference type="EMBL" id="TDK43453.1"/>
    </source>
</evidence>
<organism evidence="6 7">
    <name type="scientific">Algoriphagus formosus</name>
    <dbReference type="NCBI Taxonomy" id="2007308"/>
    <lineage>
        <taxon>Bacteria</taxon>
        <taxon>Pseudomonadati</taxon>
        <taxon>Bacteroidota</taxon>
        <taxon>Cytophagia</taxon>
        <taxon>Cytophagales</taxon>
        <taxon>Cyclobacteriaceae</taxon>
        <taxon>Algoriphagus</taxon>
    </lineage>
</organism>
<protein>
    <submittedName>
        <fullName evidence="6">DoxX family membrane protein</fullName>
    </submittedName>
</protein>
<dbReference type="RefSeq" id="WP_133391151.1">
    <property type="nucleotide sequence ID" value="NZ_SMUW01000035.1"/>
</dbReference>
<proteinExistence type="predicted"/>
<feature type="transmembrane region" description="Helical" evidence="5">
    <location>
        <begin position="90"/>
        <end position="109"/>
    </location>
</feature>
<dbReference type="GO" id="GO:0016020">
    <property type="term" value="C:membrane"/>
    <property type="evidence" value="ECO:0007669"/>
    <property type="project" value="UniProtKB-SubCell"/>
</dbReference>
<dbReference type="AlphaFoldDB" id="A0A4R5UW05"/>
<keyword evidence="3 5" id="KW-1133">Transmembrane helix</keyword>
<dbReference type="Pfam" id="PF07681">
    <property type="entry name" value="DoxX"/>
    <property type="match status" value="1"/>
</dbReference>
<name>A0A4R5UW05_9BACT</name>
<sequence length="162" mass="17996">MSASQPLSSAQTIALVLLRLFVGWHFLYEGVIKLYTPSWTAKGYLLSATYMESFFHWLGSDSMISIVDTLNVATLILVGAALILGFRTKLASILGIGLLLLYYLAHPPFPGHPQGITEGSYWIINKNLIEAVALVVIYLFPTSMSFGLERLFHKKEIKTQST</sequence>